<dbReference type="CTD" id="188552"/>
<dbReference type="AlphaFoldDB" id="C9IY39"/>
<dbReference type="HOGENOM" id="CLU_1338632_0_0_1"/>
<evidence type="ECO:0000313" key="4">
    <source>
        <dbReference type="WormBase" id="T16G1.2b"/>
    </source>
</evidence>
<dbReference type="SMR" id="C9IY39"/>
<proteinExistence type="predicted"/>
<gene>
    <name evidence="2" type="ORF">CELE_T16G1.2</name>
    <name evidence="2 4" type="ORF">T16G1.2</name>
</gene>
<dbReference type="OrthoDB" id="5876340at2759"/>
<evidence type="ECO:0000313" key="3">
    <source>
        <dbReference type="Proteomes" id="UP000001940"/>
    </source>
</evidence>
<dbReference type="ExpressionAtlas" id="C9IY39">
    <property type="expression patterns" value="baseline and differential"/>
</dbReference>
<dbReference type="RefSeq" id="NP_001256469.1">
    <property type="nucleotide sequence ID" value="NM_001269540.1"/>
</dbReference>
<dbReference type="Bgee" id="WBGene00011796">
    <property type="expression patterns" value="Expressed in embryo and 4 other cell types or tissues"/>
</dbReference>
<feature type="chain" id="PRO_5002997232" evidence="1">
    <location>
        <begin position="18"/>
        <end position="205"/>
    </location>
</feature>
<keyword evidence="1" id="KW-0732">Signal</keyword>
<name>C9IY39_CAEEL</name>
<dbReference type="AGR" id="WB:WBGene00011796"/>
<dbReference type="EMBL" id="BX284605">
    <property type="protein sequence ID" value="CBG22747.1"/>
    <property type="molecule type" value="Genomic_DNA"/>
</dbReference>
<keyword evidence="3" id="KW-1185">Reference proteome</keyword>
<accession>C9IY39</accession>
<reference evidence="2 3" key="1">
    <citation type="journal article" date="1998" name="Science">
        <title>Genome sequence of the nematode C. elegans: a platform for investigating biology.</title>
        <authorList>
            <consortium name="The C. elegans sequencing consortium"/>
            <person name="Sulson J.E."/>
            <person name="Waterston R."/>
        </authorList>
    </citation>
    <scope>NUCLEOTIDE SEQUENCE [LARGE SCALE GENOMIC DNA]</scope>
    <source>
        <strain evidence="2 3">Bristol N2</strain>
    </source>
</reference>
<organism evidence="2 3">
    <name type="scientific">Caenorhabditis elegans</name>
    <dbReference type="NCBI Taxonomy" id="6239"/>
    <lineage>
        <taxon>Eukaryota</taxon>
        <taxon>Metazoa</taxon>
        <taxon>Ecdysozoa</taxon>
        <taxon>Nematoda</taxon>
        <taxon>Chromadorea</taxon>
        <taxon>Rhabditida</taxon>
        <taxon>Rhabditina</taxon>
        <taxon>Rhabditomorpha</taxon>
        <taxon>Rhabditoidea</taxon>
        <taxon>Rhabditidae</taxon>
        <taxon>Peloderinae</taxon>
        <taxon>Caenorhabditis</taxon>
    </lineage>
</organism>
<dbReference type="GeneID" id="188552"/>
<feature type="signal peptide" evidence="1">
    <location>
        <begin position="1"/>
        <end position="17"/>
    </location>
</feature>
<sequence>MNLLQVLLSSFLLAVESQVAPIVHPALLEGPQNEVVPSLIFPSNRVGSKNRLRSRVFRDASSQGYKGLVDSPRLFRASGRFHKRVQSATTHDIQNVPLPQETLQIVSYKYDAEKHDEKKMSDNDVITNEEAEDHARGIERTTMSIKPREGEITEPMTTTTQMPEHNSINVSFQCTSKKKTTAKKGVKKSEKIVFNQFVQKHFSKR</sequence>
<dbReference type="WormBase" id="T16G1.2b">
    <property type="protein sequence ID" value="CE44167"/>
    <property type="gene ID" value="WBGene00011796"/>
</dbReference>
<evidence type="ECO:0000256" key="1">
    <source>
        <dbReference type="SAM" id="SignalP"/>
    </source>
</evidence>
<evidence type="ECO:0000313" key="2">
    <source>
        <dbReference type="EMBL" id="CBG22747.1"/>
    </source>
</evidence>
<dbReference type="Proteomes" id="UP000001940">
    <property type="component" value="Chromosome V"/>
</dbReference>
<protein>
    <submittedName>
        <fullName evidence="2">Conserved secreted protein</fullName>
    </submittedName>
</protein>